<dbReference type="PROSITE" id="PS50005">
    <property type="entry name" value="TPR"/>
    <property type="match status" value="2"/>
</dbReference>
<evidence type="ECO:0000313" key="6">
    <source>
        <dbReference type="Proteomes" id="UP000307510"/>
    </source>
</evidence>
<dbReference type="PANTHER" id="PTHR45641">
    <property type="entry name" value="TETRATRICOPEPTIDE REPEAT PROTEIN (AFU_ORTHOLOGUE AFUA_6G03870)"/>
    <property type="match status" value="1"/>
</dbReference>
<dbReference type="PANTHER" id="PTHR45641:SF19">
    <property type="entry name" value="NEPHROCYSTIN-3"/>
    <property type="match status" value="1"/>
</dbReference>
<evidence type="ECO:0000313" key="5">
    <source>
        <dbReference type="EMBL" id="TLP73679.1"/>
    </source>
</evidence>
<dbReference type="InterPro" id="IPR011990">
    <property type="entry name" value="TPR-like_helical_dom_sf"/>
</dbReference>
<gene>
    <name evidence="5" type="ORF">FEA48_15695</name>
</gene>
<keyword evidence="4" id="KW-0732">Signal</keyword>
<name>A0A5R9A4P5_PSENT</name>
<evidence type="ECO:0000256" key="1">
    <source>
        <dbReference type="ARBA" id="ARBA00022737"/>
    </source>
</evidence>
<keyword evidence="1" id="KW-0677">Repeat</keyword>
<dbReference type="InterPro" id="IPR019734">
    <property type="entry name" value="TPR_rpt"/>
</dbReference>
<accession>A0A5R9A4P5</accession>
<sequence>MRIRKILFPCSLLFTMLGSAEVLSASTDKALSLFEAEQYQASIHEADRVLEATPDDSEALNIKALSVSVLGDDNTAIRLVSEALEASRKTGKASIEQQANYWNNLGYFNERQRNFQLALGYYRKSLEMRLAAYGESDLRTADSYNNLGTTLSKLGQFDEGFAYLRKNLTLRERLLGADHHQVAVAINNLGNAYNLQGDYESSLPLFQRALQIDTRLYGPQHPILAVRWNNIGDALRGLGRYDEAALFLNRALASDLATFGENHPKLVLRYFNLARLYEAQGDVSRSGDAYANALRIQRQVNPGDTEQIQFLESKLGTAAAVSAAGK</sequence>
<reference evidence="6" key="2">
    <citation type="submission" date="2019-06" db="EMBL/GenBank/DDBJ databases">
        <title>AzeR, a transcriptional regulator that responds to azelaic acid in Pseudomonas nitroreducens.</title>
        <authorList>
            <person name="Bez C."/>
            <person name="Javvadi S.G."/>
            <person name="Bertani I."/>
            <person name="Devescovi G."/>
            <person name="Studholme D.J."/>
            <person name="Geller A."/>
            <person name="Levy A."/>
            <person name="Venturi V."/>
        </authorList>
    </citation>
    <scope>NUCLEOTIDE SEQUENCE [LARGE SCALE GENOMIC DNA]</scope>
    <source>
        <strain evidence="6">DSM 9128</strain>
    </source>
</reference>
<dbReference type="RefSeq" id="WP_138214647.1">
    <property type="nucleotide sequence ID" value="NZ_VASG01000004.1"/>
</dbReference>
<dbReference type="Proteomes" id="UP000307510">
    <property type="component" value="Unassembled WGS sequence"/>
</dbReference>
<organism evidence="5 6">
    <name type="scientific">Pseudomonas nitroreducens</name>
    <dbReference type="NCBI Taxonomy" id="46680"/>
    <lineage>
        <taxon>Bacteria</taxon>
        <taxon>Pseudomonadati</taxon>
        <taxon>Pseudomonadota</taxon>
        <taxon>Gammaproteobacteria</taxon>
        <taxon>Pseudomonadales</taxon>
        <taxon>Pseudomonadaceae</taxon>
        <taxon>Pseudomonas</taxon>
    </lineage>
</organism>
<dbReference type="Gene3D" id="1.25.40.10">
    <property type="entry name" value="Tetratricopeptide repeat domain"/>
    <property type="match status" value="2"/>
</dbReference>
<reference evidence="5 6" key="1">
    <citation type="submission" date="2019-05" db="EMBL/GenBank/DDBJ databases">
        <authorList>
            <person name="Moore K."/>
            <person name="O'Neill P."/>
            <person name="Farbos A."/>
            <person name="Studholme D.J."/>
        </authorList>
    </citation>
    <scope>NUCLEOTIDE SEQUENCE [LARGE SCALE GENOMIC DNA]</scope>
    <source>
        <strain evidence="5 6">DSM 9128</strain>
    </source>
</reference>
<keyword evidence="2 3" id="KW-0802">TPR repeat</keyword>
<protein>
    <submittedName>
        <fullName evidence="5">Tetratricopeptide repeat protein</fullName>
    </submittedName>
</protein>
<proteinExistence type="predicted"/>
<feature type="repeat" description="TPR" evidence="3">
    <location>
        <begin position="183"/>
        <end position="216"/>
    </location>
</feature>
<dbReference type="Pfam" id="PF13424">
    <property type="entry name" value="TPR_12"/>
    <property type="match status" value="1"/>
</dbReference>
<evidence type="ECO:0000256" key="2">
    <source>
        <dbReference type="ARBA" id="ARBA00022803"/>
    </source>
</evidence>
<dbReference type="SMART" id="SM00028">
    <property type="entry name" value="TPR"/>
    <property type="match status" value="7"/>
</dbReference>
<dbReference type="SUPFAM" id="SSF48452">
    <property type="entry name" value="TPR-like"/>
    <property type="match status" value="2"/>
</dbReference>
<evidence type="ECO:0000256" key="3">
    <source>
        <dbReference type="PROSITE-ProRule" id="PRU00339"/>
    </source>
</evidence>
<comment type="caution">
    <text evidence="5">The sequence shown here is derived from an EMBL/GenBank/DDBJ whole genome shotgun (WGS) entry which is preliminary data.</text>
</comment>
<feature type="chain" id="PRO_5024443593" evidence="4">
    <location>
        <begin position="21"/>
        <end position="326"/>
    </location>
</feature>
<feature type="repeat" description="TPR" evidence="3">
    <location>
        <begin position="141"/>
        <end position="174"/>
    </location>
</feature>
<dbReference type="PROSITE" id="PS50293">
    <property type="entry name" value="TPR_REGION"/>
    <property type="match status" value="1"/>
</dbReference>
<dbReference type="AlphaFoldDB" id="A0A5R9A4P5"/>
<dbReference type="Pfam" id="PF13432">
    <property type="entry name" value="TPR_16"/>
    <property type="match status" value="1"/>
</dbReference>
<evidence type="ECO:0000256" key="4">
    <source>
        <dbReference type="SAM" id="SignalP"/>
    </source>
</evidence>
<dbReference type="Pfam" id="PF13374">
    <property type="entry name" value="TPR_10"/>
    <property type="match status" value="2"/>
</dbReference>
<dbReference type="EMBL" id="VASG01000004">
    <property type="protein sequence ID" value="TLP73679.1"/>
    <property type="molecule type" value="Genomic_DNA"/>
</dbReference>
<feature type="signal peptide" evidence="4">
    <location>
        <begin position="1"/>
        <end position="20"/>
    </location>
</feature>